<evidence type="ECO:0000256" key="2">
    <source>
        <dbReference type="ARBA" id="ARBA00013856"/>
    </source>
</evidence>
<dbReference type="PANTHER" id="PTHR23236:SF11">
    <property type="entry name" value="EUKARYOTIC TRANSLATION INITIATION FACTOR 4H"/>
    <property type="match status" value="1"/>
</dbReference>
<dbReference type="Proteomes" id="UP000678499">
    <property type="component" value="Unassembled WGS sequence"/>
</dbReference>
<dbReference type="InterPro" id="IPR035979">
    <property type="entry name" value="RBD_domain_sf"/>
</dbReference>
<dbReference type="AlphaFoldDB" id="A0A7R9BXA7"/>
<evidence type="ECO:0000256" key="10">
    <source>
        <dbReference type="ARBA" id="ARBA00025462"/>
    </source>
</evidence>
<protein>
    <recommendedName>
        <fullName evidence="2">Eukaryotic translation initiation factor 4H</fullName>
    </recommendedName>
</protein>
<dbReference type="GO" id="GO:0048471">
    <property type="term" value="C:perinuclear region of cytoplasm"/>
    <property type="evidence" value="ECO:0007669"/>
    <property type="project" value="UniProtKB-SubCell"/>
</dbReference>
<dbReference type="GO" id="GO:0003743">
    <property type="term" value="F:translation initiation factor activity"/>
    <property type="evidence" value="ECO:0007669"/>
    <property type="project" value="UniProtKB-KW"/>
</dbReference>
<dbReference type="EMBL" id="CAJPEX010003626">
    <property type="protein sequence ID" value="CAG0922378.1"/>
    <property type="molecule type" value="Genomic_DNA"/>
</dbReference>
<feature type="compositionally biased region" description="Gly residues" evidence="12">
    <location>
        <begin position="139"/>
        <end position="196"/>
    </location>
</feature>
<evidence type="ECO:0000259" key="13">
    <source>
        <dbReference type="PROSITE" id="PS50102"/>
    </source>
</evidence>
<evidence type="ECO:0000256" key="8">
    <source>
        <dbReference type="ARBA" id="ARBA00022917"/>
    </source>
</evidence>
<evidence type="ECO:0000256" key="4">
    <source>
        <dbReference type="ARBA" id="ARBA00022490"/>
    </source>
</evidence>
<keyword evidence="15" id="KW-1185">Reference proteome</keyword>
<sequence>MAGKHNEEARFGYGRTNYFESGPKELPREPPYTAFIGNLPLAVVQGDIERIFRTQKIRSIRLVHDKETDKFKGFCYVEFEDLESLTDALTYDGAFFGANRLKVDVAAARRGDRAGGGGFRGGRGGGADGARGMEFIPGGGGGGGGGNFRGGGGAGRGRGGGGGADDFGRGRGGGGGGGGGGGFSGFPPGGGGGGDRFGQSGRGRFEDRGGRFGDIQGGRRGGGPSGGDFMQKRRPAAPVEEPPEVSSGGPPAALDESRPKLKLLPRSVKDPVNQLADTTQRSTLFGGAKPRDEKIWEDRRKKDSESSDKGGGTA</sequence>
<evidence type="ECO:0000256" key="5">
    <source>
        <dbReference type="ARBA" id="ARBA00022540"/>
    </source>
</evidence>
<dbReference type="OrthoDB" id="48651at2759"/>
<dbReference type="InterPro" id="IPR034229">
    <property type="entry name" value="eIF4H_RRM"/>
</dbReference>
<accession>A0A7R9BXA7</accession>
<dbReference type="PANTHER" id="PTHR23236">
    <property type="entry name" value="EUKARYOTIC TRANSLATION INITIATION FACTOR 4B/4H"/>
    <property type="match status" value="1"/>
</dbReference>
<reference evidence="14" key="1">
    <citation type="submission" date="2020-11" db="EMBL/GenBank/DDBJ databases">
        <authorList>
            <person name="Tran Van P."/>
        </authorList>
    </citation>
    <scope>NUCLEOTIDE SEQUENCE</scope>
</reference>
<keyword evidence="3" id="KW-0488">Methylation</keyword>
<evidence type="ECO:0000256" key="3">
    <source>
        <dbReference type="ARBA" id="ARBA00022481"/>
    </source>
</evidence>
<keyword evidence="6" id="KW-0597">Phosphoprotein</keyword>
<dbReference type="InterPro" id="IPR000504">
    <property type="entry name" value="RRM_dom"/>
</dbReference>
<dbReference type="GO" id="GO:0003723">
    <property type="term" value="F:RNA binding"/>
    <property type="evidence" value="ECO:0007669"/>
    <property type="project" value="UniProtKB-UniRule"/>
</dbReference>
<comment type="subcellular location">
    <subcellularLocation>
        <location evidence="1">Cytoplasm</location>
        <location evidence="1">Perinuclear region</location>
    </subcellularLocation>
</comment>
<evidence type="ECO:0000256" key="12">
    <source>
        <dbReference type="SAM" id="MobiDB-lite"/>
    </source>
</evidence>
<feature type="domain" description="RRM" evidence="13">
    <location>
        <begin position="32"/>
        <end position="108"/>
    </location>
</feature>
<keyword evidence="5" id="KW-0396">Initiation factor</keyword>
<evidence type="ECO:0000313" key="15">
    <source>
        <dbReference type="Proteomes" id="UP000678499"/>
    </source>
</evidence>
<keyword evidence="8" id="KW-0648">Protein biosynthesis</keyword>
<feature type="region of interest" description="Disordered" evidence="12">
    <location>
        <begin position="139"/>
        <end position="314"/>
    </location>
</feature>
<dbReference type="EMBL" id="OA885663">
    <property type="protein sequence ID" value="CAD7282226.1"/>
    <property type="molecule type" value="Genomic_DNA"/>
</dbReference>
<evidence type="ECO:0000313" key="14">
    <source>
        <dbReference type="EMBL" id="CAD7282226.1"/>
    </source>
</evidence>
<evidence type="ECO:0000256" key="11">
    <source>
        <dbReference type="PROSITE-ProRule" id="PRU00176"/>
    </source>
</evidence>
<dbReference type="InterPro" id="IPR012677">
    <property type="entry name" value="Nucleotide-bd_a/b_plait_sf"/>
</dbReference>
<keyword evidence="7 11" id="KW-0694">RNA-binding</keyword>
<dbReference type="Pfam" id="PF00076">
    <property type="entry name" value="RRM_1"/>
    <property type="match status" value="1"/>
</dbReference>
<dbReference type="Gene3D" id="3.30.70.330">
    <property type="match status" value="1"/>
</dbReference>
<proteinExistence type="predicted"/>
<gene>
    <name evidence="14" type="ORF">NMOB1V02_LOCUS9855</name>
</gene>
<keyword evidence="4" id="KW-0963">Cytoplasm</keyword>
<feature type="compositionally biased region" description="Gly residues" evidence="12">
    <location>
        <begin position="215"/>
        <end position="226"/>
    </location>
</feature>
<feature type="compositionally biased region" description="Basic and acidic residues" evidence="12">
    <location>
        <begin position="289"/>
        <end position="308"/>
    </location>
</feature>
<evidence type="ECO:0000256" key="1">
    <source>
        <dbReference type="ARBA" id="ARBA00004556"/>
    </source>
</evidence>
<dbReference type="PROSITE" id="PS50102">
    <property type="entry name" value="RRM"/>
    <property type="match status" value="1"/>
</dbReference>
<evidence type="ECO:0000256" key="9">
    <source>
        <dbReference type="ARBA" id="ARBA00022990"/>
    </source>
</evidence>
<comment type="function">
    <text evidence="10">Stimulates the RNA helicase activity of EIF4A in the translation initiation complex. Binds weakly mRNA.</text>
</comment>
<name>A0A7R9BXA7_9CRUS</name>
<dbReference type="CDD" id="cd12401">
    <property type="entry name" value="RRM_eIF4H"/>
    <property type="match status" value="1"/>
</dbReference>
<organism evidence="14">
    <name type="scientific">Notodromas monacha</name>
    <dbReference type="NCBI Taxonomy" id="399045"/>
    <lineage>
        <taxon>Eukaryota</taxon>
        <taxon>Metazoa</taxon>
        <taxon>Ecdysozoa</taxon>
        <taxon>Arthropoda</taxon>
        <taxon>Crustacea</taxon>
        <taxon>Oligostraca</taxon>
        <taxon>Ostracoda</taxon>
        <taxon>Podocopa</taxon>
        <taxon>Podocopida</taxon>
        <taxon>Cypridocopina</taxon>
        <taxon>Cypridoidea</taxon>
        <taxon>Cyprididae</taxon>
        <taxon>Notodromas</taxon>
    </lineage>
</organism>
<evidence type="ECO:0000256" key="6">
    <source>
        <dbReference type="ARBA" id="ARBA00022553"/>
    </source>
</evidence>
<keyword evidence="9" id="KW-0007">Acetylation</keyword>
<feature type="compositionally biased region" description="Low complexity" evidence="12">
    <location>
        <begin position="236"/>
        <end position="253"/>
    </location>
</feature>
<dbReference type="SUPFAM" id="SSF54928">
    <property type="entry name" value="RNA-binding domain, RBD"/>
    <property type="match status" value="1"/>
</dbReference>
<dbReference type="SMART" id="SM00360">
    <property type="entry name" value="RRM"/>
    <property type="match status" value="1"/>
</dbReference>
<evidence type="ECO:0000256" key="7">
    <source>
        <dbReference type="ARBA" id="ARBA00022884"/>
    </source>
</evidence>